<keyword evidence="1" id="KW-0812">Transmembrane</keyword>
<gene>
    <name evidence="3" type="ORF">ENW73_01260</name>
</gene>
<feature type="transmembrane region" description="Helical" evidence="1">
    <location>
        <begin position="21"/>
        <end position="43"/>
    </location>
</feature>
<organism evidence="3">
    <name type="scientific">candidate division WOR-3 bacterium</name>
    <dbReference type="NCBI Taxonomy" id="2052148"/>
    <lineage>
        <taxon>Bacteria</taxon>
        <taxon>Bacteria division WOR-3</taxon>
    </lineage>
</organism>
<feature type="domain" description="PEGA" evidence="2">
    <location>
        <begin position="56"/>
        <end position="101"/>
    </location>
</feature>
<evidence type="ECO:0000259" key="2">
    <source>
        <dbReference type="Pfam" id="PF08308"/>
    </source>
</evidence>
<accession>A0A7C6ECN2</accession>
<keyword evidence="1" id="KW-1133">Transmembrane helix</keyword>
<proteinExistence type="predicted"/>
<dbReference type="EMBL" id="DTLI01000029">
    <property type="protein sequence ID" value="HHS51482.1"/>
    <property type="molecule type" value="Genomic_DNA"/>
</dbReference>
<dbReference type="AlphaFoldDB" id="A0A7C6ECN2"/>
<sequence length="416" mass="47112">MSRIITCPVQKHLTFLLFLHRIWILIKGCAVQNLIILISLSLFSGCATIIHGTKQNIYVTSEPSGAKIIYQGKELGETPKSIKISRDENAIIIIKKYGYYPEQETLSSSDKNWISSCLLPWGILISAALYHPLSDLICKMGPLASLSLTLGPPFVGPLIDIFSGAFFKLPSAVSVTLKETDSVRFEYAKRTNTIEAYEKFLEHATETYYLTHARKILDTLYYRQAQEVNTAEIYRKYLRKFPKGLFKSEVESKLKQLDPGCFSLTDTTDIVSIDGQLKLIEARAQYYDYSHITVEPSSNIRLVGSNIRLLGIVAEYWNRITHEFYTLWIRKGEKIGTLRRGKFSGRLKIIGLSFSGRDGQVFEEFVTADLEGSCIVCDKIIDDVEPGIVSLNEVQLVSVLKKAGVSLEEWRHSDWR</sequence>
<evidence type="ECO:0000256" key="1">
    <source>
        <dbReference type="SAM" id="Phobius"/>
    </source>
</evidence>
<reference evidence="3" key="1">
    <citation type="journal article" date="2020" name="mSystems">
        <title>Genome- and Community-Level Interaction Insights into Carbon Utilization and Element Cycling Functions of Hydrothermarchaeota in Hydrothermal Sediment.</title>
        <authorList>
            <person name="Zhou Z."/>
            <person name="Liu Y."/>
            <person name="Xu W."/>
            <person name="Pan J."/>
            <person name="Luo Z.H."/>
            <person name="Li M."/>
        </authorList>
    </citation>
    <scope>NUCLEOTIDE SEQUENCE [LARGE SCALE GENOMIC DNA]</scope>
    <source>
        <strain evidence="3">SpSt-876</strain>
    </source>
</reference>
<protein>
    <submittedName>
        <fullName evidence="3">PEGA domain-containing protein</fullName>
    </submittedName>
</protein>
<name>A0A7C6ECN2_UNCW3</name>
<dbReference type="Pfam" id="PF08308">
    <property type="entry name" value="PEGA"/>
    <property type="match status" value="1"/>
</dbReference>
<comment type="caution">
    <text evidence="3">The sequence shown here is derived from an EMBL/GenBank/DDBJ whole genome shotgun (WGS) entry which is preliminary data.</text>
</comment>
<dbReference type="InterPro" id="IPR013229">
    <property type="entry name" value="PEGA"/>
</dbReference>
<keyword evidence="1" id="KW-0472">Membrane</keyword>
<evidence type="ECO:0000313" key="3">
    <source>
        <dbReference type="EMBL" id="HHS51482.1"/>
    </source>
</evidence>